<keyword evidence="2" id="KW-0812">Transmembrane</keyword>
<feature type="transmembrane region" description="Helical" evidence="2">
    <location>
        <begin position="36"/>
        <end position="57"/>
    </location>
</feature>
<sequence length="276" mass="28739">MSEREWDDKAEDTARSAQRTADDLGSHPVVTTLARVGFVVVGVLHALIALIALRVAWGSAGDEQADQSGALAAIAGQPFGVALLWVVVVGSAMLALWYLTELLAPGQEAVDRVKGLAKAGIYAAIAWSAGRFAAGGASKGSSEDQTQDVTQRLMGVPAGQWLVAGVGLAVVAVGGFYAYKGATAGFENDLEKDPGPFACWIGRVGYLAKGVALALVGVFFLVAAWQQEPDKAQGLDGALKSLKGQPYGPYLLTVVAGGLIAFALYCLIRARHARLE</sequence>
<gene>
    <name evidence="4" type="ORF">FB557_1469</name>
</gene>
<feature type="region of interest" description="Disordered" evidence="1">
    <location>
        <begin position="1"/>
        <end position="21"/>
    </location>
</feature>
<dbReference type="EMBL" id="VIUW01000002">
    <property type="protein sequence ID" value="TWD15930.1"/>
    <property type="molecule type" value="Genomic_DNA"/>
</dbReference>
<evidence type="ECO:0000313" key="4">
    <source>
        <dbReference type="EMBL" id="TWD15930.1"/>
    </source>
</evidence>
<protein>
    <submittedName>
        <fullName evidence="4">Uncharacterized protein DUF1206</fullName>
    </submittedName>
</protein>
<name>A0A560WEJ0_9MICO</name>
<feature type="transmembrane region" description="Helical" evidence="2">
    <location>
        <begin position="247"/>
        <end position="268"/>
    </location>
</feature>
<dbReference type="OrthoDB" id="4552598at2"/>
<feature type="transmembrane region" description="Helical" evidence="2">
    <location>
        <begin position="158"/>
        <end position="179"/>
    </location>
</feature>
<feature type="domain" description="DUF1206" evidence="3">
    <location>
        <begin position="204"/>
        <end position="271"/>
    </location>
</feature>
<evidence type="ECO:0000313" key="5">
    <source>
        <dbReference type="Proteomes" id="UP000315628"/>
    </source>
</evidence>
<feature type="transmembrane region" description="Helical" evidence="2">
    <location>
        <begin position="69"/>
        <end position="99"/>
    </location>
</feature>
<reference evidence="4 5" key="1">
    <citation type="submission" date="2019-06" db="EMBL/GenBank/DDBJ databases">
        <title>Sequencing the genomes of 1000 actinobacteria strains.</title>
        <authorList>
            <person name="Klenk H.-P."/>
        </authorList>
    </citation>
    <scope>NUCLEOTIDE SEQUENCE [LARGE SCALE GENOMIC DNA]</scope>
    <source>
        <strain evidence="4 5">DSM 18935</strain>
    </source>
</reference>
<keyword evidence="5" id="KW-1185">Reference proteome</keyword>
<dbReference type="AlphaFoldDB" id="A0A560WEJ0"/>
<feature type="transmembrane region" description="Helical" evidence="2">
    <location>
        <begin position="200"/>
        <end position="227"/>
    </location>
</feature>
<evidence type="ECO:0000256" key="2">
    <source>
        <dbReference type="SAM" id="Phobius"/>
    </source>
</evidence>
<comment type="caution">
    <text evidence="4">The sequence shown here is derived from an EMBL/GenBank/DDBJ whole genome shotgun (WGS) entry which is preliminary data.</text>
</comment>
<dbReference type="InterPro" id="IPR009597">
    <property type="entry name" value="DUF1206"/>
</dbReference>
<evidence type="ECO:0000259" key="3">
    <source>
        <dbReference type="Pfam" id="PF06724"/>
    </source>
</evidence>
<feature type="domain" description="DUF1206" evidence="3">
    <location>
        <begin position="116"/>
        <end position="183"/>
    </location>
</feature>
<dbReference type="Proteomes" id="UP000315628">
    <property type="component" value="Unassembled WGS sequence"/>
</dbReference>
<dbReference type="Pfam" id="PF06724">
    <property type="entry name" value="DUF1206"/>
    <property type="match status" value="3"/>
</dbReference>
<dbReference type="RefSeq" id="WP_144856928.1">
    <property type="nucleotide sequence ID" value="NZ_BAAAYT010000001.1"/>
</dbReference>
<accession>A0A560WEJ0</accession>
<organism evidence="4 5">
    <name type="scientific">Marihabitans asiaticum</name>
    <dbReference type="NCBI Taxonomy" id="415218"/>
    <lineage>
        <taxon>Bacteria</taxon>
        <taxon>Bacillati</taxon>
        <taxon>Actinomycetota</taxon>
        <taxon>Actinomycetes</taxon>
        <taxon>Micrococcales</taxon>
        <taxon>Intrasporangiaceae</taxon>
        <taxon>Marihabitans</taxon>
    </lineage>
</organism>
<evidence type="ECO:0000256" key="1">
    <source>
        <dbReference type="SAM" id="MobiDB-lite"/>
    </source>
</evidence>
<feature type="domain" description="DUF1206" evidence="3">
    <location>
        <begin position="36"/>
        <end position="100"/>
    </location>
</feature>
<keyword evidence="2" id="KW-0472">Membrane</keyword>
<keyword evidence="2" id="KW-1133">Transmembrane helix</keyword>
<proteinExistence type="predicted"/>